<dbReference type="RefSeq" id="WP_230840172.1">
    <property type="nucleotide sequence ID" value="NZ_CP063845.1"/>
</dbReference>
<proteinExistence type="predicted"/>
<feature type="transmembrane region" description="Helical" evidence="1">
    <location>
        <begin position="38"/>
        <end position="58"/>
    </location>
</feature>
<feature type="domain" description="DUF6737" evidence="2">
    <location>
        <begin position="5"/>
        <end position="60"/>
    </location>
</feature>
<keyword evidence="1" id="KW-0472">Membrane</keyword>
<keyword evidence="4" id="KW-1185">Reference proteome</keyword>
<reference evidence="3 4" key="1">
    <citation type="journal article" date="2021" name="Genome Biol. Evol.">
        <title>Complete Genome Sequencing of a Novel Gloeobacter Species from a Waterfall Cave in Mexico.</title>
        <authorList>
            <person name="Saw J.H."/>
            <person name="Cardona T."/>
            <person name="Montejano G."/>
        </authorList>
    </citation>
    <scope>NUCLEOTIDE SEQUENCE [LARGE SCALE GENOMIC DNA]</scope>
    <source>
        <strain evidence="3">MG652769</strain>
    </source>
</reference>
<evidence type="ECO:0000313" key="4">
    <source>
        <dbReference type="Proteomes" id="UP001054846"/>
    </source>
</evidence>
<evidence type="ECO:0000313" key="3">
    <source>
        <dbReference type="EMBL" id="UFP93171.1"/>
    </source>
</evidence>
<keyword evidence="1" id="KW-1133">Transmembrane helix</keyword>
<dbReference type="Pfam" id="PF20522">
    <property type="entry name" value="DUF6737"/>
    <property type="match status" value="1"/>
</dbReference>
<dbReference type="InterPro" id="IPR046625">
    <property type="entry name" value="DUF6737"/>
</dbReference>
<dbReference type="EMBL" id="CP063845">
    <property type="protein sequence ID" value="UFP93171.1"/>
    <property type="molecule type" value="Genomic_DNA"/>
</dbReference>
<sequence>MTGSNPWRSKPWWCQPWSIALTGCSWMALTYWVLGLSVWWGLAIFPVVVWMGYFLFVWPRLMRR</sequence>
<evidence type="ECO:0000256" key="1">
    <source>
        <dbReference type="SAM" id="Phobius"/>
    </source>
</evidence>
<dbReference type="Proteomes" id="UP001054846">
    <property type="component" value="Chromosome"/>
</dbReference>
<organism evidence="3 4">
    <name type="scientific">Gloeobacter morelensis MG652769</name>
    <dbReference type="NCBI Taxonomy" id="2781736"/>
    <lineage>
        <taxon>Bacteria</taxon>
        <taxon>Bacillati</taxon>
        <taxon>Cyanobacteriota</taxon>
        <taxon>Cyanophyceae</taxon>
        <taxon>Gloeobacterales</taxon>
        <taxon>Gloeobacteraceae</taxon>
        <taxon>Gloeobacter</taxon>
        <taxon>Gloeobacter morelensis</taxon>
    </lineage>
</organism>
<keyword evidence="1" id="KW-0812">Transmembrane</keyword>
<name>A0ABY3PHR7_9CYAN</name>
<accession>A0ABY3PHR7</accession>
<evidence type="ECO:0000259" key="2">
    <source>
        <dbReference type="Pfam" id="PF20522"/>
    </source>
</evidence>
<gene>
    <name evidence="3" type="ORF">ISF26_15320</name>
</gene>
<protein>
    <recommendedName>
        <fullName evidence="2">DUF6737 domain-containing protein</fullName>
    </recommendedName>
</protein>